<proteinExistence type="inferred from homology"/>
<comment type="caution">
    <text evidence="7">The sequence shown here is derived from an EMBL/GenBank/DDBJ whole genome shotgun (WGS) entry which is preliminary data.</text>
</comment>
<evidence type="ECO:0000259" key="6">
    <source>
        <dbReference type="Pfam" id="PF00755"/>
    </source>
</evidence>
<dbReference type="GO" id="GO:0009437">
    <property type="term" value="P:carnitine metabolic process"/>
    <property type="evidence" value="ECO:0007669"/>
    <property type="project" value="TreeGrafter"/>
</dbReference>
<evidence type="ECO:0000256" key="4">
    <source>
        <dbReference type="PIRSR" id="PIRSR600542-1"/>
    </source>
</evidence>
<dbReference type="GO" id="GO:0004092">
    <property type="term" value="F:carnitine O-acetyltransferase activity"/>
    <property type="evidence" value="ECO:0007669"/>
    <property type="project" value="TreeGrafter"/>
</dbReference>
<dbReference type="Gene3D" id="3.30.559.70">
    <property type="entry name" value="Choline/Carnitine o-acyltransferase, domain 2"/>
    <property type="match status" value="1"/>
</dbReference>
<feature type="non-terminal residue" evidence="7">
    <location>
        <position position="500"/>
    </location>
</feature>
<dbReference type="PANTHER" id="PTHR22589">
    <property type="entry name" value="CARNITINE O-ACYLTRANSFERASE"/>
    <property type="match status" value="1"/>
</dbReference>
<dbReference type="SUPFAM" id="SSF52777">
    <property type="entry name" value="CoA-dependent acyltransferases"/>
    <property type="match status" value="2"/>
</dbReference>
<dbReference type="Proteomes" id="UP000187455">
    <property type="component" value="Unassembled WGS sequence"/>
</dbReference>
<evidence type="ECO:0000313" key="8">
    <source>
        <dbReference type="Proteomes" id="UP000187455"/>
    </source>
</evidence>
<dbReference type="AlphaFoldDB" id="A0A1R0GXN4"/>
<comment type="similarity">
    <text evidence="1 5">Belongs to the carnitine/choline acetyltransferase family.</text>
</comment>
<evidence type="ECO:0000256" key="2">
    <source>
        <dbReference type="ARBA" id="ARBA00022679"/>
    </source>
</evidence>
<feature type="active site" description="Proton acceptor" evidence="4">
    <location>
        <position position="329"/>
    </location>
</feature>
<keyword evidence="8" id="KW-1185">Reference proteome</keyword>
<reference evidence="7 8" key="1">
    <citation type="journal article" date="2016" name="Mol. Biol. Evol.">
        <title>Genome-Wide Survey of Gut Fungi (Harpellales) Reveals the First Horizontally Transferred Ubiquitin Gene from a Mosquito Host.</title>
        <authorList>
            <person name="Wang Y."/>
            <person name="White M.M."/>
            <person name="Kvist S."/>
            <person name="Moncalvo J.M."/>
        </authorList>
    </citation>
    <scope>NUCLEOTIDE SEQUENCE [LARGE SCALE GENOMIC DNA]</scope>
    <source>
        <strain evidence="7 8">ALG-7-W6</strain>
    </source>
</reference>
<dbReference type="OrthoDB" id="240216at2759"/>
<accession>A0A1R0GXN4</accession>
<dbReference type="STRING" id="133383.A0A1R0GXN4"/>
<sequence>MLGDLKYLENDADLPKLPVPSLEETVERFLGTVEPLCSEQEFQVVKGKAYDLLDPSKSIGTVLHQRLVDRANDPEITSWIEEWWNDVAYLQNRQSICFHVNYYFGFRQIPNPIIPPSQTLVAAAIINSIVSYRNLIISGKFETDAVRGVPLCMDQFRNQFAACRYPGLPADYTKVFPLSESKHIIIASKGHYYKYNPYLLDSNFQTIESDSGYEVKSIDQIHADLLHLIETSSSIVPNRNHNIGILTVLERDDWHYARESIIEISEGNVQSLYEIESSAFLLALDDLEPQNYSELANACYCSNGFNRFYDKCFQVLVFKNGRYGFSGEHSLTDGTTDVRLSRHFVKDVETFFATPAARPTSSFTPFSWEPLKFDFNITLKHFIRRAWSYFDYYSFRQEIATVRFDAFGKNAVKKLRVSPDAFAQMAVQLAYYRLFDQFVATYESASTRSFAHGRTETARSISVHSVAWCRAMLEEDPRQLEGQILPPAEIAAMLDRAISA</sequence>
<name>A0A1R0GXN4_9FUNG</name>
<keyword evidence="2 5" id="KW-0808">Transferase</keyword>
<dbReference type="Gene3D" id="3.30.559.10">
    <property type="entry name" value="Chloramphenicol acetyltransferase-like domain"/>
    <property type="match status" value="1"/>
</dbReference>
<evidence type="ECO:0000256" key="5">
    <source>
        <dbReference type="RuleBase" id="RU003801"/>
    </source>
</evidence>
<evidence type="ECO:0000256" key="3">
    <source>
        <dbReference type="ARBA" id="ARBA00023315"/>
    </source>
</evidence>
<organism evidence="7 8">
    <name type="scientific">Smittium mucronatum</name>
    <dbReference type="NCBI Taxonomy" id="133383"/>
    <lineage>
        <taxon>Eukaryota</taxon>
        <taxon>Fungi</taxon>
        <taxon>Fungi incertae sedis</taxon>
        <taxon>Zoopagomycota</taxon>
        <taxon>Kickxellomycotina</taxon>
        <taxon>Harpellomycetes</taxon>
        <taxon>Harpellales</taxon>
        <taxon>Legeriomycetaceae</taxon>
        <taxon>Smittium</taxon>
    </lineage>
</organism>
<evidence type="ECO:0000256" key="1">
    <source>
        <dbReference type="ARBA" id="ARBA00005232"/>
    </source>
</evidence>
<dbReference type="InterPro" id="IPR042231">
    <property type="entry name" value="Cho/carn_acyl_trans_2"/>
</dbReference>
<dbReference type="InterPro" id="IPR039551">
    <property type="entry name" value="Cho/carn_acyl_trans"/>
</dbReference>
<feature type="domain" description="Choline/carnitine acyltransferase" evidence="6">
    <location>
        <begin position="17"/>
        <end position="479"/>
    </location>
</feature>
<protein>
    <submittedName>
        <fullName evidence="7">Carnitine O-acetyltransferase, mitochondrial</fullName>
    </submittedName>
</protein>
<dbReference type="PROSITE" id="PS00440">
    <property type="entry name" value="ACYLTRANSF_C_2"/>
    <property type="match status" value="1"/>
</dbReference>
<dbReference type="PANTHER" id="PTHR22589:SF103">
    <property type="entry name" value="CARNITINE O-ACETYL-TRANSFERASE, ISOFORM A-RELATED"/>
    <property type="match status" value="1"/>
</dbReference>
<evidence type="ECO:0000313" key="7">
    <source>
        <dbReference type="EMBL" id="OLY81656.1"/>
    </source>
</evidence>
<dbReference type="GO" id="GO:0005777">
    <property type="term" value="C:peroxisome"/>
    <property type="evidence" value="ECO:0007669"/>
    <property type="project" value="TreeGrafter"/>
</dbReference>
<dbReference type="EMBL" id="LSSL01002272">
    <property type="protein sequence ID" value="OLY81656.1"/>
    <property type="molecule type" value="Genomic_DNA"/>
</dbReference>
<dbReference type="InterPro" id="IPR000542">
    <property type="entry name" value="Carn_acyl_trans"/>
</dbReference>
<dbReference type="InterPro" id="IPR023213">
    <property type="entry name" value="CAT-like_dom_sf"/>
</dbReference>
<keyword evidence="3 5" id="KW-0012">Acyltransferase</keyword>
<dbReference type="Pfam" id="PF00755">
    <property type="entry name" value="Carn_acyltransf"/>
    <property type="match status" value="1"/>
</dbReference>
<gene>
    <name evidence="7" type="ORF">AYI68_g4235</name>
</gene>
<dbReference type="GO" id="GO:0005739">
    <property type="term" value="C:mitochondrion"/>
    <property type="evidence" value="ECO:0007669"/>
    <property type="project" value="TreeGrafter"/>
</dbReference>